<keyword evidence="2" id="KW-1185">Reference proteome</keyword>
<accession>A0A8S4QI73</accession>
<dbReference type="AlphaFoldDB" id="A0A8S4QI73"/>
<comment type="caution">
    <text evidence="1">The sequence shown here is derived from an EMBL/GenBank/DDBJ whole genome shotgun (WGS) entry which is preliminary data.</text>
</comment>
<dbReference type="OrthoDB" id="7554647at2759"/>
<dbReference type="Proteomes" id="UP000838756">
    <property type="component" value="Unassembled WGS sequence"/>
</dbReference>
<sequence length="69" mass="8247">MDQIRDGRWGAKLLQWRPRTATQKWYIPTKVTDHIRRRVYEPLDTCATLMSGINKSEEENFVQHWTSIS</sequence>
<evidence type="ECO:0000313" key="1">
    <source>
        <dbReference type="EMBL" id="CAH2210404.1"/>
    </source>
</evidence>
<protein>
    <submittedName>
        <fullName evidence="1">Jg25400 protein</fullName>
    </submittedName>
</protein>
<gene>
    <name evidence="1" type="primary">jg25400</name>
    <name evidence="1" type="ORF">PAEG_LOCUS2309</name>
</gene>
<organism evidence="1 2">
    <name type="scientific">Pararge aegeria aegeria</name>
    <dbReference type="NCBI Taxonomy" id="348720"/>
    <lineage>
        <taxon>Eukaryota</taxon>
        <taxon>Metazoa</taxon>
        <taxon>Ecdysozoa</taxon>
        <taxon>Arthropoda</taxon>
        <taxon>Hexapoda</taxon>
        <taxon>Insecta</taxon>
        <taxon>Pterygota</taxon>
        <taxon>Neoptera</taxon>
        <taxon>Endopterygota</taxon>
        <taxon>Lepidoptera</taxon>
        <taxon>Glossata</taxon>
        <taxon>Ditrysia</taxon>
        <taxon>Papilionoidea</taxon>
        <taxon>Nymphalidae</taxon>
        <taxon>Satyrinae</taxon>
        <taxon>Satyrini</taxon>
        <taxon>Parargina</taxon>
        <taxon>Pararge</taxon>
    </lineage>
</organism>
<proteinExistence type="predicted"/>
<evidence type="ECO:0000313" key="2">
    <source>
        <dbReference type="Proteomes" id="UP000838756"/>
    </source>
</evidence>
<dbReference type="EMBL" id="CAKXAJ010007498">
    <property type="protein sequence ID" value="CAH2210404.1"/>
    <property type="molecule type" value="Genomic_DNA"/>
</dbReference>
<name>A0A8S4QI73_9NEOP</name>
<reference evidence="1" key="1">
    <citation type="submission" date="2022-03" db="EMBL/GenBank/DDBJ databases">
        <authorList>
            <person name="Lindestad O."/>
        </authorList>
    </citation>
    <scope>NUCLEOTIDE SEQUENCE</scope>
</reference>